<reference evidence="3 4" key="1">
    <citation type="submission" date="2024-02" db="EMBL/GenBank/DDBJ databases">
        <authorList>
            <person name="Saticioglu I.B."/>
        </authorList>
    </citation>
    <scope>NUCLEOTIDE SEQUENCE [LARGE SCALE GENOMIC DNA]</scope>
    <source>
        <strain evidence="3 4">Mu-80</strain>
    </source>
</reference>
<dbReference type="InterPro" id="IPR002575">
    <property type="entry name" value="Aminoglycoside_PTrfase"/>
</dbReference>
<dbReference type="InterPro" id="IPR011009">
    <property type="entry name" value="Kinase-like_dom_sf"/>
</dbReference>
<dbReference type="RefSeq" id="WP_337331300.1">
    <property type="nucleotide sequence ID" value="NZ_JBBDGM010000003.1"/>
</dbReference>
<feature type="domain" description="Aminoglycoside phosphotransferase" evidence="2">
    <location>
        <begin position="202"/>
        <end position="318"/>
    </location>
</feature>
<evidence type="ECO:0000313" key="3">
    <source>
        <dbReference type="EMBL" id="MEJ1087630.1"/>
    </source>
</evidence>
<accession>A0ABU8L9A0</accession>
<feature type="compositionally biased region" description="Basic and acidic residues" evidence="1">
    <location>
        <begin position="34"/>
        <end position="47"/>
    </location>
</feature>
<gene>
    <name evidence="3" type="ORF">WDU99_04805</name>
</gene>
<name>A0ABU8L9A0_9MICO</name>
<evidence type="ECO:0000259" key="2">
    <source>
        <dbReference type="Pfam" id="PF01636"/>
    </source>
</evidence>
<keyword evidence="4" id="KW-1185">Reference proteome</keyword>
<comment type="caution">
    <text evidence="3">The sequence shown here is derived from an EMBL/GenBank/DDBJ whole genome shotgun (WGS) entry which is preliminary data.</text>
</comment>
<dbReference type="SUPFAM" id="SSF56112">
    <property type="entry name" value="Protein kinase-like (PK-like)"/>
    <property type="match status" value="1"/>
</dbReference>
<protein>
    <submittedName>
        <fullName evidence="3">Phosphotransferase</fullName>
    </submittedName>
</protein>
<dbReference type="Gene3D" id="3.90.1200.10">
    <property type="match status" value="1"/>
</dbReference>
<organism evidence="3 4">
    <name type="scientific">Microbacterium bandirmense</name>
    <dbReference type="NCBI Taxonomy" id="3122050"/>
    <lineage>
        <taxon>Bacteria</taxon>
        <taxon>Bacillati</taxon>
        <taxon>Actinomycetota</taxon>
        <taxon>Actinomycetes</taxon>
        <taxon>Micrococcales</taxon>
        <taxon>Microbacteriaceae</taxon>
        <taxon>Microbacterium</taxon>
    </lineage>
</organism>
<dbReference type="EMBL" id="JBBDGM010000003">
    <property type="protein sequence ID" value="MEJ1087630.1"/>
    <property type="molecule type" value="Genomic_DNA"/>
</dbReference>
<dbReference type="Proteomes" id="UP001371224">
    <property type="component" value="Unassembled WGS sequence"/>
</dbReference>
<feature type="region of interest" description="Disordered" evidence="1">
    <location>
        <begin position="28"/>
        <end position="52"/>
    </location>
</feature>
<sequence>MPDEPDAAFAPAPAHESDLAMLRDALGYDDTDSDDHALPEPGLRSREPLGPGAVTGFDLDHAGGMQTWFVDTSRLAVQAETGMSTGEDPVHPDARIWLHPADPHLPALAAAAFGHSAAALLARLGMTATGDIAMIGYRPGRRAVLRVATNAGDAWIKVVRPSRVDRLVSAHRACADGGLPVPTLLGWASEGLIVLDSAIGTPAAEVPWRPGQLLDEVDALRERIAHVAWDRPAKSIADRLDWYAGHAGDDADAARLVRGVRALLAGAPQAPRSIVHGDLHFGQVFLDESHRVSGVIDVDTFGVGVPAEDSAAFIAHAVASARLTGAIDSARVWRLADHALRRWDAADVRAFTGIHLLGQANAARDNGDVIGARELSAAALRIVDGDGASPL</sequence>
<proteinExistence type="predicted"/>
<evidence type="ECO:0000256" key="1">
    <source>
        <dbReference type="SAM" id="MobiDB-lite"/>
    </source>
</evidence>
<dbReference type="Pfam" id="PF01636">
    <property type="entry name" value="APH"/>
    <property type="match status" value="1"/>
</dbReference>
<evidence type="ECO:0000313" key="4">
    <source>
        <dbReference type="Proteomes" id="UP001371224"/>
    </source>
</evidence>